<keyword evidence="4 8" id="KW-1133">Transmembrane helix</keyword>
<evidence type="ECO:0000256" key="8">
    <source>
        <dbReference type="SAM" id="Phobius"/>
    </source>
</evidence>
<feature type="region of interest" description="Disordered" evidence="7">
    <location>
        <begin position="1"/>
        <end position="37"/>
    </location>
</feature>
<protein>
    <submittedName>
        <fullName evidence="11">Putative transporter like protein</fullName>
    </submittedName>
</protein>
<dbReference type="PANTHER" id="PTHR43791">
    <property type="entry name" value="PERMEASE-RELATED"/>
    <property type="match status" value="1"/>
</dbReference>
<organism evidence="10 12">
    <name type="scientific">Verticillium longisporum</name>
    <name type="common">Verticillium dahliae var. longisporum</name>
    <dbReference type="NCBI Taxonomy" id="100787"/>
    <lineage>
        <taxon>Eukaryota</taxon>
        <taxon>Fungi</taxon>
        <taxon>Dikarya</taxon>
        <taxon>Ascomycota</taxon>
        <taxon>Pezizomycotina</taxon>
        <taxon>Sordariomycetes</taxon>
        <taxon>Hypocreomycetidae</taxon>
        <taxon>Glomerellales</taxon>
        <taxon>Plectosphaerellaceae</taxon>
        <taxon>Verticillium</taxon>
    </lineage>
</organism>
<feature type="transmembrane region" description="Helical" evidence="8">
    <location>
        <begin position="370"/>
        <end position="389"/>
    </location>
</feature>
<keyword evidence="5 8" id="KW-0472">Membrane</keyword>
<evidence type="ECO:0000256" key="1">
    <source>
        <dbReference type="ARBA" id="ARBA00004141"/>
    </source>
</evidence>
<dbReference type="InterPro" id="IPR011701">
    <property type="entry name" value="MFS"/>
</dbReference>
<evidence type="ECO:0000256" key="3">
    <source>
        <dbReference type="ARBA" id="ARBA00022692"/>
    </source>
</evidence>
<dbReference type="SUPFAM" id="SSF103473">
    <property type="entry name" value="MFS general substrate transporter"/>
    <property type="match status" value="1"/>
</dbReference>
<evidence type="ECO:0000256" key="7">
    <source>
        <dbReference type="SAM" id="MobiDB-lite"/>
    </source>
</evidence>
<dbReference type="EMBL" id="CVQI01032163">
    <property type="protein sequence ID" value="CRK40609.1"/>
    <property type="molecule type" value="Genomic_DNA"/>
</dbReference>
<dbReference type="Gene3D" id="1.20.1250.20">
    <property type="entry name" value="MFS general substrate transporter like domains"/>
    <property type="match status" value="1"/>
</dbReference>
<comment type="similarity">
    <text evidence="6">Belongs to the major facilitator superfamily. Allantoate permease family.</text>
</comment>
<dbReference type="PROSITE" id="PS50850">
    <property type="entry name" value="MFS"/>
    <property type="match status" value="1"/>
</dbReference>
<feature type="compositionally biased region" description="Polar residues" evidence="7">
    <location>
        <begin position="23"/>
        <end position="34"/>
    </location>
</feature>
<proteinExistence type="inferred from homology"/>
<dbReference type="FunFam" id="1.20.1250.20:FF:000064">
    <property type="entry name" value="MFS allantoate transporter"/>
    <property type="match status" value="1"/>
</dbReference>
<feature type="transmembrane region" description="Helical" evidence="8">
    <location>
        <begin position="428"/>
        <end position="448"/>
    </location>
</feature>
<sequence>MADTKSDFAPTAAHATRRKADENSITPAPLSSQHIDGHHADQDQETAAYAGGEAIYIDEKTNKKLFWTVNRRILVCMLGTYFCQSLDKGTLGFASIMGIRQDANLHGQQFSWLGTILYMGVLFGEYPTNLLLQKLPVAKYLSVNIFCWGVVIACSAAAENFGSLMAVRFLLGMFESCVQPAFIIMTAMWWRREEQAVLTSLWYCMTGVQLMVGGLIAYGASHYDGAIMKSWQMLFMVLGITTCVWAVFVGWFLPDSPMKAKCFDEDTKRLLIERVRANETGIQNKTYKRHQVIEAVSDPVTWCYVLLQVTSTLIIGGLGVFSNLIISGFGFTVFETQLLNIAQGAITIIIMISAAFTAQRTQQTAFTMHAWSFPAIIGTAIIYSIVPTASNRVGLLIAFYCTQFFLAEGNLVFSLISRNVAGQTKKSTTLTMCFVGWAAGNMTAPQIFQAWDAPRYRTGFTVHFCLYAIFNVILVVMRFLLTRRNKSKRAAVATAGEAETLQQAGEEKIAHSNAFADLTDKENPDFRYVY</sequence>
<dbReference type="Proteomes" id="UP000045706">
    <property type="component" value="Unassembled WGS sequence"/>
</dbReference>
<feature type="transmembrane region" description="Helical" evidence="8">
    <location>
        <begin position="202"/>
        <end position="221"/>
    </location>
</feature>
<feature type="transmembrane region" description="Helical" evidence="8">
    <location>
        <begin position="110"/>
        <end position="128"/>
    </location>
</feature>
<evidence type="ECO:0000313" key="11">
    <source>
        <dbReference type="EMBL" id="KAG7136152.1"/>
    </source>
</evidence>
<dbReference type="Proteomes" id="UP000689129">
    <property type="component" value="Unassembled WGS sequence"/>
</dbReference>
<keyword evidence="2" id="KW-0813">Transport</keyword>
<evidence type="ECO:0000313" key="12">
    <source>
        <dbReference type="Proteomes" id="UP000045706"/>
    </source>
</evidence>
<evidence type="ECO:0000256" key="2">
    <source>
        <dbReference type="ARBA" id="ARBA00022448"/>
    </source>
</evidence>
<name>A0A0G4N2L8_VERLO</name>
<gene>
    <name evidence="10" type="ORF">BN1723_004858</name>
    <name evidence="11" type="ORF">HYQ45_006242</name>
</gene>
<evidence type="ECO:0000313" key="10">
    <source>
        <dbReference type="EMBL" id="CRK40609.1"/>
    </source>
</evidence>
<keyword evidence="3 8" id="KW-0812">Transmembrane</keyword>
<feature type="transmembrane region" description="Helical" evidence="8">
    <location>
        <begin position="338"/>
        <end position="358"/>
    </location>
</feature>
<dbReference type="OrthoDB" id="6730379at2759"/>
<feature type="transmembrane region" description="Helical" evidence="8">
    <location>
        <begin position="302"/>
        <end position="326"/>
    </location>
</feature>
<accession>A0A0G4N2L8</accession>
<feature type="transmembrane region" description="Helical" evidence="8">
    <location>
        <begin position="170"/>
        <end position="190"/>
    </location>
</feature>
<feature type="transmembrane region" description="Helical" evidence="8">
    <location>
        <begin position="395"/>
        <end position="416"/>
    </location>
</feature>
<dbReference type="GO" id="GO:0033229">
    <property type="term" value="F:cysteine transmembrane transporter activity"/>
    <property type="evidence" value="ECO:0007669"/>
    <property type="project" value="TreeGrafter"/>
</dbReference>
<feature type="transmembrane region" description="Helical" evidence="8">
    <location>
        <begin position="233"/>
        <end position="253"/>
    </location>
</feature>
<dbReference type="AlphaFoldDB" id="A0A0G4N2L8"/>
<dbReference type="GO" id="GO:0016020">
    <property type="term" value="C:membrane"/>
    <property type="evidence" value="ECO:0007669"/>
    <property type="project" value="UniProtKB-SubCell"/>
</dbReference>
<dbReference type="Pfam" id="PF07690">
    <property type="entry name" value="MFS_1"/>
    <property type="match status" value="1"/>
</dbReference>
<reference evidence="12" key="2">
    <citation type="submission" date="2015-05" db="EMBL/GenBank/DDBJ databases">
        <authorList>
            <person name="Fogelqvist Johan"/>
        </authorList>
    </citation>
    <scope>NUCLEOTIDE SEQUENCE [LARGE SCALE GENOMIC DNA]</scope>
</reference>
<dbReference type="PANTHER" id="PTHR43791:SF63">
    <property type="entry name" value="HIGH AFFINITY CYSTEINE TRANSPORTER"/>
    <property type="match status" value="1"/>
</dbReference>
<evidence type="ECO:0000256" key="4">
    <source>
        <dbReference type="ARBA" id="ARBA00022989"/>
    </source>
</evidence>
<feature type="transmembrane region" description="Helical" evidence="8">
    <location>
        <begin position="140"/>
        <end position="158"/>
    </location>
</feature>
<reference evidence="10" key="1">
    <citation type="submission" date="2015-05" db="EMBL/GenBank/DDBJ databases">
        <authorList>
            <person name="Wang D.B."/>
            <person name="Wang M."/>
        </authorList>
    </citation>
    <scope>NUCLEOTIDE SEQUENCE [LARGE SCALE GENOMIC DNA]</scope>
    <source>
        <strain evidence="10">VL2</strain>
    </source>
</reference>
<dbReference type="InterPro" id="IPR020846">
    <property type="entry name" value="MFS_dom"/>
</dbReference>
<evidence type="ECO:0000256" key="6">
    <source>
        <dbReference type="ARBA" id="ARBA00037968"/>
    </source>
</evidence>
<evidence type="ECO:0000259" key="9">
    <source>
        <dbReference type="PROSITE" id="PS50850"/>
    </source>
</evidence>
<evidence type="ECO:0000256" key="5">
    <source>
        <dbReference type="ARBA" id="ARBA00023136"/>
    </source>
</evidence>
<reference evidence="11" key="3">
    <citation type="journal article" date="2021" name="Mol. Plant Pathol.">
        <title>A 20-kb lineage-specific genomic region tames virulence in pathogenic amphidiploid Verticillium longisporum.</title>
        <authorList>
            <person name="Harting R."/>
            <person name="Starke J."/>
            <person name="Kusch H."/>
            <person name="Poggeler S."/>
            <person name="Maurus I."/>
            <person name="Schluter R."/>
            <person name="Landesfeind M."/>
            <person name="Bulla I."/>
            <person name="Nowrousian M."/>
            <person name="de Jonge R."/>
            <person name="Stahlhut G."/>
            <person name="Hoff K.J."/>
            <person name="Asshauer K.P."/>
            <person name="Thurmer A."/>
            <person name="Stanke M."/>
            <person name="Daniel R."/>
            <person name="Morgenstern B."/>
            <person name="Thomma B.P.H.J."/>
            <person name="Kronstad J.W."/>
            <person name="Braus-Stromeyer S.A."/>
            <person name="Braus G.H."/>
        </authorList>
    </citation>
    <scope>NUCLEOTIDE SEQUENCE</scope>
    <source>
        <strain evidence="11">Vl32</strain>
    </source>
</reference>
<feature type="domain" description="Major facilitator superfamily (MFS) profile" evidence="9">
    <location>
        <begin position="73"/>
        <end position="486"/>
    </location>
</feature>
<feature type="transmembrane region" description="Helical" evidence="8">
    <location>
        <begin position="460"/>
        <end position="481"/>
    </location>
</feature>
<comment type="subcellular location">
    <subcellularLocation>
        <location evidence="1">Membrane</location>
        <topology evidence="1">Multi-pass membrane protein</topology>
    </subcellularLocation>
</comment>
<dbReference type="InterPro" id="IPR036259">
    <property type="entry name" value="MFS_trans_sf"/>
</dbReference>
<dbReference type="EMBL" id="JAEMWZ010000110">
    <property type="protein sequence ID" value="KAG7136152.1"/>
    <property type="molecule type" value="Genomic_DNA"/>
</dbReference>